<dbReference type="Pfam" id="PF05347">
    <property type="entry name" value="Complex1_LYR"/>
    <property type="match status" value="1"/>
</dbReference>
<comment type="similarity">
    <text evidence="2">Belongs to the complex I LYR family.</text>
</comment>
<dbReference type="OrthoDB" id="74240at2759"/>
<dbReference type="CDD" id="cd20262">
    <property type="entry name" value="Complex1_LYR_LYRM2"/>
    <property type="match status" value="1"/>
</dbReference>
<keyword evidence="10" id="KW-1185">Reference proteome</keyword>
<evidence type="ECO:0000259" key="8">
    <source>
        <dbReference type="Pfam" id="PF05347"/>
    </source>
</evidence>
<dbReference type="Proteomes" id="UP000737018">
    <property type="component" value="Unassembled WGS sequence"/>
</dbReference>
<evidence type="ECO:0000256" key="2">
    <source>
        <dbReference type="ARBA" id="ARBA00009508"/>
    </source>
</evidence>
<feature type="domain" description="Complex 1 LYR protein" evidence="8">
    <location>
        <begin position="90"/>
        <end position="145"/>
    </location>
</feature>
<dbReference type="PANTHER" id="PTHR13675:SF0">
    <property type="entry name" value="LYR MOTIF-CONTAINING PROTEIN 2"/>
    <property type="match status" value="1"/>
</dbReference>
<evidence type="ECO:0000256" key="1">
    <source>
        <dbReference type="ARBA" id="ARBA00004173"/>
    </source>
</evidence>
<evidence type="ECO:0000256" key="5">
    <source>
        <dbReference type="ARBA" id="ARBA00026235"/>
    </source>
</evidence>
<protein>
    <recommendedName>
        <fullName evidence="5">LYR motif-containing protein 2</fullName>
    </recommendedName>
</protein>
<evidence type="ECO:0000256" key="4">
    <source>
        <dbReference type="ARBA" id="ARBA00023128"/>
    </source>
</evidence>
<feature type="region of interest" description="Disordered" evidence="7">
    <location>
        <begin position="1"/>
        <end position="29"/>
    </location>
</feature>
<dbReference type="InterPro" id="IPR008011">
    <property type="entry name" value="Complex1_LYR_dom"/>
</dbReference>
<comment type="caution">
    <text evidence="9">The sequence shown here is derived from an EMBL/GenBank/DDBJ whole genome shotgun (WGS) entry which is preliminary data.</text>
</comment>
<evidence type="ECO:0000256" key="7">
    <source>
        <dbReference type="SAM" id="MobiDB-lite"/>
    </source>
</evidence>
<evidence type="ECO:0000313" key="10">
    <source>
        <dbReference type="Proteomes" id="UP000737018"/>
    </source>
</evidence>
<comment type="function">
    <text evidence="6">Involved in efficient integration of the N-module into mitochondrial respiratory chain complex I.</text>
</comment>
<sequence>MEEKAEGKKGEREIEDEREGEGEKRQWQVGGGKLAASSMEVWVGVAGRSLVTGLLCRCNLQLSLNAPLFAPRESVMVLPFDLQDFLLRARVLNLYRQALRTAQRAPVHAKAELRQTIRQEMEKNRNCNDKQRIRFLISEGLERLKGLDEMLDMQESIRWRLWVHVQTPNNHKIEAHGLHIPYPLR</sequence>
<accession>A0A8J4W1J7</accession>
<proteinExistence type="inferred from homology"/>
<feature type="compositionally biased region" description="Basic and acidic residues" evidence="7">
    <location>
        <begin position="1"/>
        <end position="12"/>
    </location>
</feature>
<gene>
    <name evidence="9" type="ORF">CMV_005571</name>
</gene>
<dbReference type="PANTHER" id="PTHR13675">
    <property type="entry name" value="LYR MOTIF-CONTAINING PROTEIN 2"/>
    <property type="match status" value="1"/>
</dbReference>
<dbReference type="EMBL" id="JRKL02000500">
    <property type="protein sequence ID" value="KAF3970769.1"/>
    <property type="molecule type" value="Genomic_DNA"/>
</dbReference>
<comment type="subcellular location">
    <subcellularLocation>
        <location evidence="1">Mitochondrion</location>
    </subcellularLocation>
</comment>
<dbReference type="AlphaFoldDB" id="A0A8J4W1J7"/>
<dbReference type="GO" id="GO:0005739">
    <property type="term" value="C:mitochondrion"/>
    <property type="evidence" value="ECO:0007669"/>
    <property type="project" value="UniProtKB-SubCell"/>
</dbReference>
<keyword evidence="4" id="KW-0496">Mitochondrion</keyword>
<dbReference type="InterPro" id="IPR045293">
    <property type="entry name" value="Complex1_LYR_LYRM2"/>
</dbReference>
<name>A0A8J4W1J7_9ROSI</name>
<organism evidence="9 10">
    <name type="scientific">Castanea mollissima</name>
    <name type="common">Chinese chestnut</name>
    <dbReference type="NCBI Taxonomy" id="60419"/>
    <lineage>
        <taxon>Eukaryota</taxon>
        <taxon>Viridiplantae</taxon>
        <taxon>Streptophyta</taxon>
        <taxon>Embryophyta</taxon>
        <taxon>Tracheophyta</taxon>
        <taxon>Spermatophyta</taxon>
        <taxon>Magnoliopsida</taxon>
        <taxon>eudicotyledons</taxon>
        <taxon>Gunneridae</taxon>
        <taxon>Pentapetalae</taxon>
        <taxon>rosids</taxon>
        <taxon>fabids</taxon>
        <taxon>Fagales</taxon>
        <taxon>Fagaceae</taxon>
        <taxon>Castanea</taxon>
    </lineage>
</organism>
<evidence type="ECO:0000256" key="3">
    <source>
        <dbReference type="ARBA" id="ARBA00022946"/>
    </source>
</evidence>
<keyword evidence="3" id="KW-0809">Transit peptide</keyword>
<reference evidence="9" key="1">
    <citation type="submission" date="2020-03" db="EMBL/GenBank/DDBJ databases">
        <title>Castanea mollissima Vanexum genome sequencing.</title>
        <authorList>
            <person name="Staton M."/>
        </authorList>
    </citation>
    <scope>NUCLEOTIDE SEQUENCE</scope>
    <source>
        <tissue evidence="9">Leaf</tissue>
    </source>
</reference>
<evidence type="ECO:0000313" key="9">
    <source>
        <dbReference type="EMBL" id="KAF3970769.1"/>
    </source>
</evidence>
<evidence type="ECO:0000256" key="6">
    <source>
        <dbReference type="ARBA" id="ARBA00044735"/>
    </source>
</evidence>